<feature type="compositionally biased region" description="Low complexity" evidence="2">
    <location>
        <begin position="769"/>
        <end position="796"/>
    </location>
</feature>
<dbReference type="InterPro" id="IPR007111">
    <property type="entry name" value="NACHT_NTPase"/>
</dbReference>
<feature type="compositionally biased region" description="Acidic residues" evidence="2">
    <location>
        <begin position="815"/>
        <end position="842"/>
    </location>
</feature>
<feature type="region of interest" description="Disordered" evidence="2">
    <location>
        <begin position="674"/>
        <end position="912"/>
    </location>
</feature>
<evidence type="ECO:0000313" key="5">
    <source>
        <dbReference type="Proteomes" id="UP000219338"/>
    </source>
</evidence>
<dbReference type="EMBL" id="FUEG01000003">
    <property type="protein sequence ID" value="SJL00946.1"/>
    <property type="molecule type" value="Genomic_DNA"/>
</dbReference>
<feature type="compositionally biased region" description="Low complexity" evidence="2">
    <location>
        <begin position="677"/>
        <end position="687"/>
    </location>
</feature>
<dbReference type="PROSITE" id="PS50837">
    <property type="entry name" value="NACHT"/>
    <property type="match status" value="1"/>
</dbReference>
<dbReference type="OrthoDB" id="3017865at2759"/>
<evidence type="ECO:0000313" key="4">
    <source>
        <dbReference type="EMBL" id="SJL00946.1"/>
    </source>
</evidence>
<reference evidence="5" key="1">
    <citation type="journal article" date="2017" name="Nat. Ecol. Evol.">
        <title>Genome expansion and lineage-specific genetic innovations in the forest pathogenic fungi Armillaria.</title>
        <authorList>
            <person name="Sipos G."/>
            <person name="Prasanna A.N."/>
            <person name="Walter M.C."/>
            <person name="O'Connor E."/>
            <person name="Balint B."/>
            <person name="Krizsan K."/>
            <person name="Kiss B."/>
            <person name="Hess J."/>
            <person name="Varga T."/>
            <person name="Slot J."/>
            <person name="Riley R."/>
            <person name="Boka B."/>
            <person name="Rigling D."/>
            <person name="Barry K."/>
            <person name="Lee J."/>
            <person name="Mihaltcheva S."/>
            <person name="LaButti K."/>
            <person name="Lipzen A."/>
            <person name="Waldron R."/>
            <person name="Moloney N.M."/>
            <person name="Sperisen C."/>
            <person name="Kredics L."/>
            <person name="Vagvoelgyi C."/>
            <person name="Patrignani A."/>
            <person name="Fitzpatrick D."/>
            <person name="Nagy I."/>
            <person name="Doyle S."/>
            <person name="Anderson J.B."/>
            <person name="Grigoriev I.V."/>
            <person name="Gueldener U."/>
            <person name="Muensterkoetter M."/>
            <person name="Nagy L.G."/>
        </authorList>
    </citation>
    <scope>NUCLEOTIDE SEQUENCE [LARGE SCALE GENOMIC DNA]</scope>
    <source>
        <strain evidence="5">C18/9</strain>
    </source>
</reference>
<keyword evidence="1" id="KW-0677">Repeat</keyword>
<dbReference type="SUPFAM" id="SSF52540">
    <property type="entry name" value="P-loop containing nucleoside triphosphate hydrolases"/>
    <property type="match status" value="1"/>
</dbReference>
<dbReference type="Proteomes" id="UP000219338">
    <property type="component" value="Unassembled WGS sequence"/>
</dbReference>
<sequence length="1161" mass="127233">MSAVVSTKKTVANEESRILFIREAKIIKIKPTKESRFRLKIVAGNNKQKTEVVKIDKVGDLPKWTVNISLDVNPQTRILWELYSRQWPVISRFKVLGSVEKTLGEFFEEGSASADIHLSNGSSEVAVLKVSLQLDTPMKVAEKVVQSGAEPSQTLKLLDNSETFKQVFEAIKQMIDTLAGAHPAATIAWGFLSIGFEVLQNRHDAEQAVLDLYKVMISVYEEASKDHILQQRDRLQGIYKSLFKQTIECAMFIEGYAKKSRIGRLVTIDISVQAENFHQAFTDLKGQLSMGLAKEAVIVTLGVQKSVDDLTMRDRLRDLQPPQELGPKSRCMQGTRVATIDTMVSWITQCNGETMWCSGLAGTGKSSLMGTLHDLLMTDFGEHSRLAAFIRYDRIEYPKAGKLITSIAYALGMFDDRIGRAISLVVQTLPSVATLSPSLQFQHLLRNPLESLPDLVDGGPLVVIIDGLDECDASPELLVVLAEGFGPKLPFMRLILSSRPVLRMTTAFEGRDCIYPLHLDTTSNDSDHLLTHAHHVNLDDICSNLRGARVYTAAYFEAEALNRAKVTELVQAVAKAHEYLEVHMETLRAYKLVDSFYGLALRSQVYRITRRIPASQRSKAWKLWQLTDFEYLRNMYNFKETLHIPGDLGYAPDDDSSVGEADLRPFCVTFVPPPIKPSATPSPSKTIDGTAPSTSAKKGPKPKMIRTPQAPKEPSFASPSKQVAVVLPPKSAGSSPPLTRKRQRVQNSEKLVPAPKPTRKAPSAKSVAPKRAASTRAAASAKATVSKAAATQKKASGPSKAKRVTKKPVLIDPSSDSEAESESGDGEEDEEDQEEGTVETQEDGGMLSEEIEAPPIKRLRLEFADGAGPPPPPPSDPAPPLPPTETSSKSKGKQKATAPASPSKRSNSLHSLGDTEDLVAVEGHDAEALSPAEADNVDNTFYARAFHPEISLQYHEPPSRQALENLKLSMLPPAPASLTRDSTQIRNGRGYIFRAHSDLDPHFIRPPQLIWPCTNCSMAGYPEQCEFEGEVGEELCTKCKVARHGRCSARYSAHQLRRVATLLSPISGCSDSAIRLNVDRVERIDDQIALLVKTINSLREDKVRVVQDIADGLDLLAAREGGKDLVDAYAEISDYLSYFKVEVGTYAEGAVSAGGASPSGS</sequence>
<keyword evidence="5" id="KW-1185">Reference proteome</keyword>
<accession>A0A284QWV4</accession>
<protein>
    <recommendedName>
        <fullName evidence="3">NACHT domain-containing protein</fullName>
    </recommendedName>
</protein>
<dbReference type="InterPro" id="IPR056884">
    <property type="entry name" value="NPHP3-like_N"/>
</dbReference>
<name>A0A284QWV4_ARMOS</name>
<gene>
    <name evidence="4" type="ORF">ARMOST_04259</name>
</gene>
<dbReference type="Pfam" id="PF24883">
    <property type="entry name" value="NPHP3_N"/>
    <property type="match status" value="1"/>
</dbReference>
<proteinExistence type="predicted"/>
<feature type="domain" description="NACHT" evidence="3">
    <location>
        <begin position="353"/>
        <end position="500"/>
    </location>
</feature>
<dbReference type="PANTHER" id="PTHR10039:SF14">
    <property type="entry name" value="NACHT DOMAIN-CONTAINING PROTEIN"/>
    <property type="match status" value="1"/>
</dbReference>
<dbReference type="Gene3D" id="3.40.50.300">
    <property type="entry name" value="P-loop containing nucleotide triphosphate hydrolases"/>
    <property type="match status" value="1"/>
</dbReference>
<evidence type="ECO:0000256" key="2">
    <source>
        <dbReference type="SAM" id="MobiDB-lite"/>
    </source>
</evidence>
<evidence type="ECO:0000259" key="3">
    <source>
        <dbReference type="PROSITE" id="PS50837"/>
    </source>
</evidence>
<dbReference type="PANTHER" id="PTHR10039">
    <property type="entry name" value="AMELOGENIN"/>
    <property type="match status" value="1"/>
</dbReference>
<feature type="compositionally biased region" description="Pro residues" evidence="2">
    <location>
        <begin position="868"/>
        <end position="883"/>
    </location>
</feature>
<dbReference type="InterPro" id="IPR027417">
    <property type="entry name" value="P-loop_NTPase"/>
</dbReference>
<dbReference type="AlphaFoldDB" id="A0A284QWV4"/>
<organism evidence="4 5">
    <name type="scientific">Armillaria ostoyae</name>
    <name type="common">Armillaria root rot fungus</name>
    <dbReference type="NCBI Taxonomy" id="47428"/>
    <lineage>
        <taxon>Eukaryota</taxon>
        <taxon>Fungi</taxon>
        <taxon>Dikarya</taxon>
        <taxon>Basidiomycota</taxon>
        <taxon>Agaricomycotina</taxon>
        <taxon>Agaricomycetes</taxon>
        <taxon>Agaricomycetidae</taxon>
        <taxon>Agaricales</taxon>
        <taxon>Marasmiineae</taxon>
        <taxon>Physalacriaceae</taxon>
        <taxon>Armillaria</taxon>
    </lineage>
</organism>
<evidence type="ECO:0000256" key="1">
    <source>
        <dbReference type="ARBA" id="ARBA00022737"/>
    </source>
</evidence>
<dbReference type="STRING" id="47428.A0A284QWV4"/>